<evidence type="ECO:0000256" key="5">
    <source>
        <dbReference type="PIRSR" id="PIRSR604254-1"/>
    </source>
</evidence>
<evidence type="ECO:0000313" key="7">
    <source>
        <dbReference type="EMBL" id="KAF0888255.1"/>
    </source>
</evidence>
<feature type="binding site" evidence="5">
    <location>
        <position position="376"/>
    </location>
    <ligand>
        <name>Zn(2+)</name>
        <dbReference type="ChEBI" id="CHEBI:29105"/>
    </ligand>
</feature>
<comment type="subcellular location">
    <subcellularLocation>
        <location evidence="1">Membrane</location>
        <topology evidence="1">Multi-pass membrane protein</topology>
    </subcellularLocation>
</comment>
<evidence type="ECO:0000256" key="4">
    <source>
        <dbReference type="ARBA" id="ARBA00023136"/>
    </source>
</evidence>
<dbReference type="Proteomes" id="UP000479710">
    <property type="component" value="Unassembled WGS sequence"/>
</dbReference>
<dbReference type="Pfam" id="PF03006">
    <property type="entry name" value="HlyIII"/>
    <property type="match status" value="1"/>
</dbReference>
<dbReference type="GO" id="GO:0009725">
    <property type="term" value="P:response to hormone"/>
    <property type="evidence" value="ECO:0007669"/>
    <property type="project" value="TreeGrafter"/>
</dbReference>
<evidence type="ECO:0000313" key="8">
    <source>
        <dbReference type="Proteomes" id="UP000479710"/>
    </source>
</evidence>
<feature type="transmembrane region" description="Helical" evidence="6">
    <location>
        <begin position="73"/>
        <end position="94"/>
    </location>
</feature>
<feature type="transmembrane region" description="Helical" evidence="6">
    <location>
        <begin position="276"/>
        <end position="297"/>
    </location>
</feature>
<dbReference type="GO" id="GO:0016020">
    <property type="term" value="C:membrane"/>
    <property type="evidence" value="ECO:0007669"/>
    <property type="project" value="UniProtKB-SubCell"/>
</dbReference>
<keyword evidence="3 6" id="KW-1133">Transmembrane helix</keyword>
<accession>A0A6G1BIU2</accession>
<protein>
    <submittedName>
        <fullName evidence="7">Uncharacterized protein</fullName>
    </submittedName>
</protein>
<dbReference type="AlphaFoldDB" id="A0A6G1BIU2"/>
<evidence type="ECO:0000256" key="2">
    <source>
        <dbReference type="ARBA" id="ARBA00022692"/>
    </source>
</evidence>
<dbReference type="InterPro" id="IPR004254">
    <property type="entry name" value="AdipoR/HlyIII-related"/>
</dbReference>
<keyword evidence="8" id="KW-1185">Reference proteome</keyword>
<proteinExistence type="predicted"/>
<dbReference type="GO" id="GO:0038023">
    <property type="term" value="F:signaling receptor activity"/>
    <property type="evidence" value="ECO:0007669"/>
    <property type="project" value="TreeGrafter"/>
</dbReference>
<dbReference type="PANTHER" id="PTHR20855:SF105">
    <property type="entry name" value="HAEMOLYSIN-III RELATED FAMILY PROTEIN, EXPRESSED"/>
    <property type="match status" value="1"/>
</dbReference>
<name>A0A6G1BIU2_9ORYZ</name>
<comment type="caution">
    <text evidence="7">The sequence shown here is derived from an EMBL/GenBank/DDBJ whole genome shotgun (WGS) entry which is preliminary data.</text>
</comment>
<sequence>MASTTSSCGTCKCGANDDKRKKKTKKKCELVGYDELPEWLKDNEFIHGYYRCEWPMKETILSIFSIHNETLNVWTHLIGFLLFLCLTIFTAIVIPNGGSSSSSRRNATAMDYYYWGDLMVMANMTGVLRHEALAACLLLHPADLSEHEQISTSCPTNTSYYPFSFSHHHHHHHHQQLQQHAIQCTKSDKNPLGLQDAGAGAAVAEPITRWPVLAYLGGAMACLLASSACHLLLCHSERANYVTLRLDYAGIAALIVASFLPIVHYSFLCDPWLRRLYTGSIAAFGAAAVSASLVPAFQSPELRPLRAALFSGMAASGVVPVAHKLALYGGTVREAASSACYEAAMGALYGLGVAVYAARVPERWFPGRFDLVGHSHQLFHLLVVAGAYAHYLGGLEYLKWRDAVKC</sequence>
<reference evidence="7 8" key="1">
    <citation type="submission" date="2019-11" db="EMBL/GenBank/DDBJ databases">
        <title>Whole genome sequence of Oryza granulata.</title>
        <authorList>
            <person name="Li W."/>
        </authorList>
    </citation>
    <scope>NUCLEOTIDE SEQUENCE [LARGE SCALE GENOMIC DNA]</scope>
    <source>
        <strain evidence="8">cv. Menghai</strain>
        <tissue evidence="7">Leaf</tissue>
    </source>
</reference>
<keyword evidence="4 6" id="KW-0472">Membrane</keyword>
<evidence type="ECO:0000256" key="3">
    <source>
        <dbReference type="ARBA" id="ARBA00022989"/>
    </source>
</evidence>
<evidence type="ECO:0000256" key="1">
    <source>
        <dbReference type="ARBA" id="ARBA00004141"/>
    </source>
</evidence>
<dbReference type="GO" id="GO:0009744">
    <property type="term" value="P:response to sucrose"/>
    <property type="evidence" value="ECO:0007669"/>
    <property type="project" value="UniProtKB-ARBA"/>
</dbReference>
<keyword evidence="5" id="KW-0479">Metal-binding</keyword>
<evidence type="ECO:0000256" key="6">
    <source>
        <dbReference type="SAM" id="Phobius"/>
    </source>
</evidence>
<organism evidence="7 8">
    <name type="scientific">Oryza meyeriana var. granulata</name>
    <dbReference type="NCBI Taxonomy" id="110450"/>
    <lineage>
        <taxon>Eukaryota</taxon>
        <taxon>Viridiplantae</taxon>
        <taxon>Streptophyta</taxon>
        <taxon>Embryophyta</taxon>
        <taxon>Tracheophyta</taxon>
        <taxon>Spermatophyta</taxon>
        <taxon>Magnoliopsida</taxon>
        <taxon>Liliopsida</taxon>
        <taxon>Poales</taxon>
        <taxon>Poaceae</taxon>
        <taxon>BOP clade</taxon>
        <taxon>Oryzoideae</taxon>
        <taxon>Oryzeae</taxon>
        <taxon>Oryzinae</taxon>
        <taxon>Oryza</taxon>
        <taxon>Oryza meyeriana</taxon>
    </lineage>
</organism>
<keyword evidence="5" id="KW-0862">Zinc</keyword>
<feature type="binding site" evidence="5">
    <location>
        <position position="380"/>
    </location>
    <ligand>
        <name>Zn(2+)</name>
        <dbReference type="ChEBI" id="CHEBI:29105"/>
    </ligand>
</feature>
<dbReference type="EMBL" id="SPHZ02000012">
    <property type="protein sequence ID" value="KAF0888255.1"/>
    <property type="molecule type" value="Genomic_DNA"/>
</dbReference>
<dbReference type="OrthoDB" id="529367at2759"/>
<feature type="transmembrane region" description="Helical" evidence="6">
    <location>
        <begin position="309"/>
        <end position="327"/>
    </location>
</feature>
<feature type="transmembrane region" description="Helical" evidence="6">
    <location>
        <begin position="339"/>
        <end position="358"/>
    </location>
</feature>
<feature type="binding site" evidence="5">
    <location>
        <position position="230"/>
    </location>
    <ligand>
        <name>Zn(2+)</name>
        <dbReference type="ChEBI" id="CHEBI:29105"/>
    </ligand>
</feature>
<feature type="transmembrane region" description="Helical" evidence="6">
    <location>
        <begin position="248"/>
        <end position="269"/>
    </location>
</feature>
<feature type="transmembrane region" description="Helical" evidence="6">
    <location>
        <begin position="378"/>
        <end position="398"/>
    </location>
</feature>
<gene>
    <name evidence="7" type="ORF">E2562_013704</name>
</gene>
<dbReference type="GO" id="GO:0046872">
    <property type="term" value="F:metal ion binding"/>
    <property type="evidence" value="ECO:0007669"/>
    <property type="project" value="UniProtKB-KW"/>
</dbReference>
<keyword evidence="2 6" id="KW-0812">Transmembrane</keyword>
<dbReference type="PANTHER" id="PTHR20855">
    <property type="entry name" value="ADIPOR/PROGESTIN RECEPTOR-RELATED"/>
    <property type="match status" value="1"/>
</dbReference>
<feature type="transmembrane region" description="Helical" evidence="6">
    <location>
        <begin position="212"/>
        <end position="233"/>
    </location>
</feature>